<dbReference type="PANTHER" id="PTHR12297">
    <property type="entry name" value="HYPOXIA-INDUCBILE GENE 1 HIG1 -RELATED"/>
    <property type="match status" value="1"/>
</dbReference>
<evidence type="ECO:0000256" key="6">
    <source>
        <dbReference type="SAM" id="Phobius"/>
    </source>
</evidence>
<evidence type="ECO:0000256" key="2">
    <source>
        <dbReference type="ARBA" id="ARBA00022692"/>
    </source>
</evidence>
<feature type="transmembrane region" description="Helical" evidence="6">
    <location>
        <begin position="62"/>
        <end position="82"/>
    </location>
</feature>
<sequence length="190" mass="20860">MSSEASTPMPYPPLGETFIQKAKRKTVEEPLVPIGALATVFAVTMATKKFRSGDRTSMNQWLRVRVAAQGFTIIAICTYGFALRWRAKANEAGSTDANSGIENPGASSTGGTGSSFVGDIHVTPAALQRQAAKEKEKEDFEKRLEDAIAKDRVEENQKGKPDWKAAWKEGILRKNRENDAKRGKTTDKNE</sequence>
<evidence type="ECO:0000259" key="7">
    <source>
        <dbReference type="PROSITE" id="PS51503"/>
    </source>
</evidence>
<dbReference type="AlphaFoldDB" id="A0A0C2XQH2"/>
<dbReference type="Gene3D" id="6.10.140.1320">
    <property type="match status" value="1"/>
</dbReference>
<accession>A0A0C2XQH2</accession>
<comment type="subcellular location">
    <subcellularLocation>
        <location evidence="1">Mitochondrion membrane</location>
    </subcellularLocation>
</comment>
<feature type="transmembrane region" description="Helical" evidence="6">
    <location>
        <begin position="31"/>
        <end position="50"/>
    </location>
</feature>
<dbReference type="OrthoDB" id="6604018at2759"/>
<dbReference type="STRING" id="933852.A0A0C2XQH2"/>
<organism evidence="8 9">
    <name type="scientific">Serendipita vermifera MAFF 305830</name>
    <dbReference type="NCBI Taxonomy" id="933852"/>
    <lineage>
        <taxon>Eukaryota</taxon>
        <taxon>Fungi</taxon>
        <taxon>Dikarya</taxon>
        <taxon>Basidiomycota</taxon>
        <taxon>Agaricomycotina</taxon>
        <taxon>Agaricomycetes</taxon>
        <taxon>Sebacinales</taxon>
        <taxon>Serendipitaceae</taxon>
        <taxon>Serendipita</taxon>
    </lineage>
</organism>
<keyword evidence="4 6" id="KW-0472">Membrane</keyword>
<feature type="region of interest" description="Disordered" evidence="5">
    <location>
        <begin position="148"/>
        <end position="190"/>
    </location>
</feature>
<keyword evidence="9" id="KW-1185">Reference proteome</keyword>
<dbReference type="PROSITE" id="PS51503">
    <property type="entry name" value="HIG1"/>
    <property type="match status" value="1"/>
</dbReference>
<keyword evidence="3 6" id="KW-1133">Transmembrane helix</keyword>
<evidence type="ECO:0000256" key="5">
    <source>
        <dbReference type="SAM" id="MobiDB-lite"/>
    </source>
</evidence>
<dbReference type="GO" id="GO:0097250">
    <property type="term" value="P:mitochondrial respirasome assembly"/>
    <property type="evidence" value="ECO:0007669"/>
    <property type="project" value="TreeGrafter"/>
</dbReference>
<evidence type="ECO:0000313" key="8">
    <source>
        <dbReference type="EMBL" id="KIM31197.1"/>
    </source>
</evidence>
<dbReference type="InterPro" id="IPR007667">
    <property type="entry name" value="Hypoxia_induced_domain"/>
</dbReference>
<gene>
    <name evidence="8" type="ORF">M408DRAFT_21273</name>
</gene>
<reference evidence="9" key="2">
    <citation type="submission" date="2015-01" db="EMBL/GenBank/DDBJ databases">
        <title>Evolutionary Origins and Diversification of the Mycorrhizal Mutualists.</title>
        <authorList>
            <consortium name="DOE Joint Genome Institute"/>
            <consortium name="Mycorrhizal Genomics Consortium"/>
            <person name="Kohler A."/>
            <person name="Kuo A."/>
            <person name="Nagy L.G."/>
            <person name="Floudas D."/>
            <person name="Copeland A."/>
            <person name="Barry K.W."/>
            <person name="Cichocki N."/>
            <person name="Veneault-Fourrey C."/>
            <person name="LaButti K."/>
            <person name="Lindquist E.A."/>
            <person name="Lipzen A."/>
            <person name="Lundell T."/>
            <person name="Morin E."/>
            <person name="Murat C."/>
            <person name="Riley R."/>
            <person name="Ohm R."/>
            <person name="Sun H."/>
            <person name="Tunlid A."/>
            <person name="Henrissat B."/>
            <person name="Grigoriev I.V."/>
            <person name="Hibbett D.S."/>
            <person name="Martin F."/>
        </authorList>
    </citation>
    <scope>NUCLEOTIDE SEQUENCE [LARGE SCALE GENOMIC DNA]</scope>
    <source>
        <strain evidence="9">MAFF 305830</strain>
    </source>
</reference>
<dbReference type="EMBL" id="KN824282">
    <property type="protein sequence ID" value="KIM31197.1"/>
    <property type="molecule type" value="Genomic_DNA"/>
</dbReference>
<dbReference type="GO" id="GO:0031966">
    <property type="term" value="C:mitochondrial membrane"/>
    <property type="evidence" value="ECO:0007669"/>
    <property type="project" value="UniProtKB-SubCell"/>
</dbReference>
<keyword evidence="2 6" id="KW-0812">Transmembrane</keyword>
<evidence type="ECO:0000256" key="4">
    <source>
        <dbReference type="ARBA" id="ARBA00023136"/>
    </source>
</evidence>
<evidence type="ECO:0000256" key="1">
    <source>
        <dbReference type="ARBA" id="ARBA00004325"/>
    </source>
</evidence>
<name>A0A0C2XQH2_SERVB</name>
<reference evidence="8 9" key="1">
    <citation type="submission" date="2014-04" db="EMBL/GenBank/DDBJ databases">
        <authorList>
            <consortium name="DOE Joint Genome Institute"/>
            <person name="Kuo A."/>
            <person name="Zuccaro A."/>
            <person name="Kohler A."/>
            <person name="Nagy L.G."/>
            <person name="Floudas D."/>
            <person name="Copeland A."/>
            <person name="Barry K.W."/>
            <person name="Cichocki N."/>
            <person name="Veneault-Fourrey C."/>
            <person name="LaButti K."/>
            <person name="Lindquist E.A."/>
            <person name="Lipzen A."/>
            <person name="Lundell T."/>
            <person name="Morin E."/>
            <person name="Murat C."/>
            <person name="Sun H."/>
            <person name="Tunlid A."/>
            <person name="Henrissat B."/>
            <person name="Grigoriev I.V."/>
            <person name="Hibbett D.S."/>
            <person name="Martin F."/>
            <person name="Nordberg H.P."/>
            <person name="Cantor M.N."/>
            <person name="Hua S.X."/>
        </authorList>
    </citation>
    <scope>NUCLEOTIDE SEQUENCE [LARGE SCALE GENOMIC DNA]</scope>
    <source>
        <strain evidence="8 9">MAFF 305830</strain>
    </source>
</reference>
<dbReference type="InterPro" id="IPR050355">
    <property type="entry name" value="RCF1"/>
</dbReference>
<dbReference type="HOGENOM" id="CLU_1595189_0_0_1"/>
<feature type="domain" description="HIG1" evidence="7">
    <location>
        <begin position="3"/>
        <end position="94"/>
    </location>
</feature>
<feature type="compositionally biased region" description="Polar residues" evidence="5">
    <location>
        <begin position="92"/>
        <end position="101"/>
    </location>
</feature>
<dbReference type="PANTHER" id="PTHR12297:SF18">
    <property type="entry name" value="HIG1 DOMAIN FAMILY MEMBER 2A"/>
    <property type="match status" value="1"/>
</dbReference>
<feature type="region of interest" description="Disordered" evidence="5">
    <location>
        <begin position="92"/>
        <end position="118"/>
    </location>
</feature>
<evidence type="ECO:0000313" key="9">
    <source>
        <dbReference type="Proteomes" id="UP000054097"/>
    </source>
</evidence>
<evidence type="ECO:0000256" key="3">
    <source>
        <dbReference type="ARBA" id="ARBA00022989"/>
    </source>
</evidence>
<proteinExistence type="predicted"/>
<dbReference type="Proteomes" id="UP000054097">
    <property type="component" value="Unassembled WGS sequence"/>
</dbReference>
<dbReference type="Pfam" id="PF04588">
    <property type="entry name" value="HIG_1_N"/>
    <property type="match status" value="1"/>
</dbReference>
<protein>
    <recommendedName>
        <fullName evidence="7">HIG1 domain-containing protein</fullName>
    </recommendedName>
</protein>